<evidence type="ECO:0000256" key="1">
    <source>
        <dbReference type="SAM" id="MobiDB-lite"/>
    </source>
</evidence>
<feature type="region of interest" description="Disordered" evidence="1">
    <location>
        <begin position="37"/>
        <end position="64"/>
    </location>
</feature>
<evidence type="ECO:0000313" key="3">
    <source>
        <dbReference type="EMBL" id="EJK74633.1"/>
    </source>
</evidence>
<feature type="compositionally biased region" description="Basic and acidic residues" evidence="1">
    <location>
        <begin position="331"/>
        <end position="342"/>
    </location>
</feature>
<feature type="compositionally biased region" description="Basic and acidic residues" evidence="1">
    <location>
        <begin position="432"/>
        <end position="467"/>
    </location>
</feature>
<gene>
    <name evidence="3" type="ORF">THAOC_03679</name>
</gene>
<dbReference type="InterPro" id="IPR033194">
    <property type="entry name" value="MFAP1"/>
</dbReference>
<feature type="compositionally biased region" description="Basic and acidic residues" evidence="1">
    <location>
        <begin position="51"/>
        <end position="63"/>
    </location>
</feature>
<evidence type="ECO:0000259" key="2">
    <source>
        <dbReference type="Pfam" id="PF06991"/>
    </source>
</evidence>
<accession>K0T789</accession>
<dbReference type="Proteomes" id="UP000266841">
    <property type="component" value="Unassembled WGS sequence"/>
</dbReference>
<feature type="region of interest" description="Disordered" evidence="1">
    <location>
        <begin position="427"/>
        <end position="469"/>
    </location>
</feature>
<feature type="region of interest" description="Disordered" evidence="1">
    <location>
        <begin position="112"/>
        <end position="311"/>
    </location>
</feature>
<dbReference type="eggNOG" id="KOG1425">
    <property type="taxonomic scope" value="Eukaryota"/>
</dbReference>
<feature type="compositionally biased region" description="Basic residues" evidence="1">
    <location>
        <begin position="86"/>
        <end position="96"/>
    </location>
</feature>
<organism evidence="3 4">
    <name type="scientific">Thalassiosira oceanica</name>
    <name type="common">Marine diatom</name>
    <dbReference type="NCBI Taxonomy" id="159749"/>
    <lineage>
        <taxon>Eukaryota</taxon>
        <taxon>Sar</taxon>
        <taxon>Stramenopiles</taxon>
        <taxon>Ochrophyta</taxon>
        <taxon>Bacillariophyta</taxon>
        <taxon>Coscinodiscophyceae</taxon>
        <taxon>Thalassiosirophycidae</taxon>
        <taxon>Thalassiosirales</taxon>
        <taxon>Thalassiosiraceae</taxon>
        <taxon>Thalassiosira</taxon>
    </lineage>
</organism>
<feature type="compositionally biased region" description="Acidic residues" evidence="1">
    <location>
        <begin position="174"/>
        <end position="188"/>
    </location>
</feature>
<reference evidence="3 4" key="1">
    <citation type="journal article" date="2012" name="Genome Biol.">
        <title>Genome and low-iron response of an oceanic diatom adapted to chronic iron limitation.</title>
        <authorList>
            <person name="Lommer M."/>
            <person name="Specht M."/>
            <person name="Roy A.S."/>
            <person name="Kraemer L."/>
            <person name="Andreson R."/>
            <person name="Gutowska M.A."/>
            <person name="Wolf J."/>
            <person name="Bergner S.V."/>
            <person name="Schilhabel M.B."/>
            <person name="Klostermeier U.C."/>
            <person name="Beiko R.G."/>
            <person name="Rosenstiel P."/>
            <person name="Hippler M."/>
            <person name="Laroche J."/>
        </authorList>
    </citation>
    <scope>NUCLEOTIDE SEQUENCE [LARGE SCALE GENOMIC DNA]</scope>
    <source>
        <strain evidence="3 4">CCMP1005</strain>
    </source>
</reference>
<feature type="region of interest" description="Disordered" evidence="1">
    <location>
        <begin position="331"/>
        <end position="398"/>
    </location>
</feature>
<keyword evidence="4" id="KW-1185">Reference proteome</keyword>
<dbReference type="OrthoDB" id="1111734at2759"/>
<feature type="compositionally biased region" description="Low complexity" evidence="1">
    <location>
        <begin position="271"/>
        <end position="294"/>
    </location>
</feature>
<dbReference type="EMBL" id="AGNL01003484">
    <property type="protein sequence ID" value="EJK74633.1"/>
    <property type="molecule type" value="Genomic_DNA"/>
</dbReference>
<feature type="domain" description="Micro-fibrillar-associated protein 1 C-terminal" evidence="2">
    <location>
        <begin position="296"/>
        <end position="543"/>
    </location>
</feature>
<sequence length="572" mass="62882">MSGDQPHHVGRDELAAMLGANRASDMIAAAGTSIDELHKAKKSSSSGQGPRGKEDDDVSKLDRAQAAALVARKFAGGNNVTQTTSARHRAAGKRKRDYHLLASDLLLEQQSQTKTNHDKVCNEDVGSALSGQTGHHGDDDDSFQMRAARKKSEAKILVRNKGGATKSSKRSGDTSEESSSDSDASSDDSSDRRRRRRNSSCSSSSDDEADRRRARARQNREAKINLNNHREALDRDEARPDAGDKNVKSIVKPTMEAGKEIDGVLGITNKGSSSGSSSSDSSSSDSSDTSSSSGDEPEEPIQVAKPLFVPKSKRGTVIEVEAQQQKMLVAEERRAKERERRVTQSRALVAEATAAAGKRGNDDSEDGDEFTTGEGGDFISVPDDSDPTEDGSSALQAEKDAWEVRELVRILRDIDAALEAEKERKELARRRALTDEERLEEDKRLGRYRAPGEARRRQHDGDKDGERNNYLQRYHHRGAFYLDEDTLKEAGADDVRHRAAEYSRAATGEDKIDKSALPEVMQVKKFGFAGYSTKYKGLSKEDTTDKSLDYLPIVGKTKRTGDSGQRYRDHRR</sequence>
<protein>
    <recommendedName>
        <fullName evidence="2">Micro-fibrillar-associated protein 1 C-terminal domain-containing protein</fullName>
    </recommendedName>
</protein>
<feature type="region of interest" description="Disordered" evidence="1">
    <location>
        <begin position="76"/>
        <end position="96"/>
    </location>
</feature>
<dbReference type="AlphaFoldDB" id="K0T789"/>
<dbReference type="InterPro" id="IPR009730">
    <property type="entry name" value="MFAP1_C"/>
</dbReference>
<dbReference type="PANTHER" id="PTHR15327">
    <property type="entry name" value="MICROFIBRIL-ASSOCIATED PROTEIN"/>
    <property type="match status" value="1"/>
</dbReference>
<dbReference type="OMA" id="MAWIDRE"/>
<comment type="caution">
    <text evidence="3">The sequence shown here is derived from an EMBL/GenBank/DDBJ whole genome shotgun (WGS) entry which is preliminary data.</text>
</comment>
<feature type="compositionally biased region" description="Basic and acidic residues" evidence="1">
    <location>
        <begin position="218"/>
        <end position="247"/>
    </location>
</feature>
<evidence type="ECO:0000313" key="4">
    <source>
        <dbReference type="Proteomes" id="UP000266841"/>
    </source>
</evidence>
<dbReference type="Pfam" id="PF06991">
    <property type="entry name" value="MFAP1"/>
    <property type="match status" value="1"/>
</dbReference>
<proteinExistence type="predicted"/>
<name>K0T789_THAOC</name>